<name>A0ABD1S1N7_9LAMI</name>
<reference evidence="4" key="1">
    <citation type="submission" date="2024-07" db="EMBL/GenBank/DDBJ databases">
        <title>Two chromosome-level genome assemblies of Korean endemic species Abeliophyllum distichum and Forsythia ovata (Oleaceae).</title>
        <authorList>
            <person name="Jang H."/>
        </authorList>
    </citation>
    <scope>NUCLEOTIDE SEQUENCE [LARGE SCALE GENOMIC DNA]</scope>
</reference>
<organism evidence="3 4">
    <name type="scientific">Forsythia ovata</name>
    <dbReference type="NCBI Taxonomy" id="205694"/>
    <lineage>
        <taxon>Eukaryota</taxon>
        <taxon>Viridiplantae</taxon>
        <taxon>Streptophyta</taxon>
        <taxon>Embryophyta</taxon>
        <taxon>Tracheophyta</taxon>
        <taxon>Spermatophyta</taxon>
        <taxon>Magnoliopsida</taxon>
        <taxon>eudicotyledons</taxon>
        <taxon>Gunneridae</taxon>
        <taxon>Pentapetalae</taxon>
        <taxon>asterids</taxon>
        <taxon>lamiids</taxon>
        <taxon>Lamiales</taxon>
        <taxon>Oleaceae</taxon>
        <taxon>Forsythieae</taxon>
        <taxon>Forsythia</taxon>
    </lineage>
</organism>
<proteinExistence type="predicted"/>
<keyword evidence="2" id="KW-0812">Transmembrane</keyword>
<evidence type="ECO:0000313" key="3">
    <source>
        <dbReference type="EMBL" id="KAL2494371.1"/>
    </source>
</evidence>
<feature type="compositionally biased region" description="Basic and acidic residues" evidence="1">
    <location>
        <begin position="96"/>
        <end position="110"/>
    </location>
</feature>
<evidence type="ECO:0000256" key="1">
    <source>
        <dbReference type="SAM" id="MobiDB-lite"/>
    </source>
</evidence>
<accession>A0ABD1S1N7</accession>
<evidence type="ECO:0000256" key="2">
    <source>
        <dbReference type="SAM" id="Phobius"/>
    </source>
</evidence>
<evidence type="ECO:0000313" key="4">
    <source>
        <dbReference type="Proteomes" id="UP001604277"/>
    </source>
</evidence>
<keyword evidence="2" id="KW-0472">Membrane</keyword>
<dbReference type="AlphaFoldDB" id="A0ABD1S1N7"/>
<gene>
    <name evidence="3" type="ORF">Fot_38128</name>
</gene>
<keyword evidence="4" id="KW-1185">Reference proteome</keyword>
<feature type="transmembrane region" description="Helical" evidence="2">
    <location>
        <begin position="6"/>
        <end position="29"/>
    </location>
</feature>
<feature type="compositionally biased region" description="Acidic residues" evidence="1">
    <location>
        <begin position="83"/>
        <end position="95"/>
    </location>
</feature>
<sequence length="110" mass="12426">MLGITVVWNILYIWNLLLCLLKESATLFVEKTGHMNDNFHKPNGDPSGHKLYKGPNQPTYDVPSVLINPKTNDRPSLSNYGDTDNESDGQDDDDLVEKISEHSFVDSDFE</sequence>
<dbReference type="EMBL" id="JBFOLJ010000011">
    <property type="protein sequence ID" value="KAL2494371.1"/>
    <property type="molecule type" value="Genomic_DNA"/>
</dbReference>
<dbReference type="Proteomes" id="UP001604277">
    <property type="component" value="Unassembled WGS sequence"/>
</dbReference>
<feature type="region of interest" description="Disordered" evidence="1">
    <location>
        <begin position="35"/>
        <end position="110"/>
    </location>
</feature>
<protein>
    <submittedName>
        <fullName evidence="3">Uncharacterized protein</fullName>
    </submittedName>
</protein>
<comment type="caution">
    <text evidence="3">The sequence shown here is derived from an EMBL/GenBank/DDBJ whole genome shotgun (WGS) entry which is preliminary data.</text>
</comment>
<keyword evidence="2" id="KW-1133">Transmembrane helix</keyword>